<dbReference type="OrthoDB" id="4464342at2"/>
<evidence type="ECO:0000313" key="2">
    <source>
        <dbReference type="Proteomes" id="UP000250028"/>
    </source>
</evidence>
<dbReference type="Pfam" id="PF19850">
    <property type="entry name" value="DUF6325"/>
    <property type="match status" value="1"/>
</dbReference>
<dbReference type="EMBL" id="UESZ01000001">
    <property type="protein sequence ID" value="SSA36314.1"/>
    <property type="molecule type" value="Genomic_DNA"/>
</dbReference>
<dbReference type="InterPro" id="IPR046288">
    <property type="entry name" value="DUF6325"/>
</dbReference>
<dbReference type="AlphaFoldDB" id="A0A2Y8ZW58"/>
<dbReference type="Proteomes" id="UP000250028">
    <property type="component" value="Unassembled WGS sequence"/>
</dbReference>
<reference evidence="2" key="1">
    <citation type="submission" date="2016-10" db="EMBL/GenBank/DDBJ databases">
        <authorList>
            <person name="Varghese N."/>
            <person name="Submissions S."/>
        </authorList>
    </citation>
    <scope>NUCLEOTIDE SEQUENCE [LARGE SCALE GENOMIC DNA]</scope>
    <source>
        <strain evidence="2">DSM 22951</strain>
    </source>
</reference>
<gene>
    <name evidence="1" type="ORF">SAMN04489750_3706</name>
</gene>
<evidence type="ECO:0008006" key="3">
    <source>
        <dbReference type="Google" id="ProtNLM"/>
    </source>
</evidence>
<accession>A0A2Y8ZW58</accession>
<evidence type="ECO:0000313" key="1">
    <source>
        <dbReference type="EMBL" id="SSA36314.1"/>
    </source>
</evidence>
<keyword evidence="2" id="KW-1185">Reference proteome</keyword>
<dbReference type="RefSeq" id="WP_109688186.1">
    <property type="nucleotide sequence ID" value="NZ_QGDN01000001.1"/>
</dbReference>
<name>A0A2Y8ZW58_9MICO</name>
<organism evidence="1 2">
    <name type="scientific">Branchiibius hedensis</name>
    <dbReference type="NCBI Taxonomy" id="672460"/>
    <lineage>
        <taxon>Bacteria</taxon>
        <taxon>Bacillati</taxon>
        <taxon>Actinomycetota</taxon>
        <taxon>Actinomycetes</taxon>
        <taxon>Micrococcales</taxon>
        <taxon>Dermacoccaceae</taxon>
        <taxon>Branchiibius</taxon>
    </lineage>
</organism>
<proteinExistence type="predicted"/>
<protein>
    <recommendedName>
        <fullName evidence="3">DUF1269 domain-containing protein</fullName>
    </recommendedName>
</protein>
<sequence length="140" mass="15157">MTYNYGPVELFLIGYENEIDDHALDALAEVTKTGVVTLLDLVILRKELDGSVSVTEVADHAERFGFDPLDGETIGLAGDEDIQDMAQDLPAGSSAVIVALEQTYMRDLAYKLHSGGGEVLRYERVPATVVNEVADLEATV</sequence>